<evidence type="ECO:0000313" key="2">
    <source>
        <dbReference type="Proteomes" id="UP000429229"/>
    </source>
</evidence>
<comment type="caution">
    <text evidence="1">The sequence shown here is derived from an EMBL/GenBank/DDBJ whole genome shotgun (WGS) entry which is preliminary data.</text>
</comment>
<dbReference type="Proteomes" id="UP000429229">
    <property type="component" value="Unassembled WGS sequence"/>
</dbReference>
<dbReference type="EMBL" id="WTYR01000001">
    <property type="protein sequence ID" value="MXP10609.1"/>
    <property type="molecule type" value="Genomic_DNA"/>
</dbReference>
<name>A0A6I4U3F1_9SPHN</name>
<gene>
    <name evidence="1" type="ORF">GRI68_10515</name>
</gene>
<proteinExistence type="predicted"/>
<evidence type="ECO:0000313" key="1">
    <source>
        <dbReference type="EMBL" id="MXP10609.1"/>
    </source>
</evidence>
<dbReference type="RefSeq" id="WP_160617190.1">
    <property type="nucleotide sequence ID" value="NZ_WTYR01000001.1"/>
</dbReference>
<dbReference type="SUPFAM" id="SSF88659">
    <property type="entry name" value="Sigma3 and sigma4 domains of RNA polymerase sigma factors"/>
    <property type="match status" value="1"/>
</dbReference>
<protein>
    <recommendedName>
        <fullName evidence="3">Lipoprotein</fullName>
    </recommendedName>
</protein>
<reference evidence="1 2" key="1">
    <citation type="submission" date="2019-12" db="EMBL/GenBank/DDBJ databases">
        <title>Genomic-based taxomic classification of the family Erythrobacteraceae.</title>
        <authorList>
            <person name="Xu L."/>
        </authorList>
    </citation>
    <scope>NUCLEOTIDE SEQUENCE [LARGE SCALE GENOMIC DNA]</scope>
    <source>
        <strain evidence="1 2">LMG 29519</strain>
    </source>
</reference>
<organism evidence="1 2">
    <name type="scientific">Alteriqipengyuania halimionae</name>
    <dbReference type="NCBI Taxonomy" id="1926630"/>
    <lineage>
        <taxon>Bacteria</taxon>
        <taxon>Pseudomonadati</taxon>
        <taxon>Pseudomonadota</taxon>
        <taxon>Alphaproteobacteria</taxon>
        <taxon>Sphingomonadales</taxon>
        <taxon>Erythrobacteraceae</taxon>
        <taxon>Alteriqipengyuania</taxon>
    </lineage>
</organism>
<dbReference type="PROSITE" id="PS51257">
    <property type="entry name" value="PROKAR_LIPOPROTEIN"/>
    <property type="match status" value="1"/>
</dbReference>
<dbReference type="AlphaFoldDB" id="A0A6I4U3F1"/>
<sequence length="116" mass="12415">MKIVKVTGLAFAVALAGCSSGFEQAKQEAIDSCISSASGRLTDGECTCMIDKAFDSLDAEEKELLGKIAQTEKGIDDEELAERIGVDRSEMQSTMRSAMGKIRDTQIASARQCMGQ</sequence>
<accession>A0A6I4U3F1</accession>
<keyword evidence="2" id="KW-1185">Reference proteome</keyword>
<evidence type="ECO:0008006" key="3">
    <source>
        <dbReference type="Google" id="ProtNLM"/>
    </source>
</evidence>
<dbReference type="OrthoDB" id="1097442at2"/>
<dbReference type="InterPro" id="IPR013324">
    <property type="entry name" value="RNA_pol_sigma_r3/r4-like"/>
</dbReference>